<keyword evidence="1" id="KW-0812">Transmembrane</keyword>
<feature type="transmembrane region" description="Helical" evidence="1">
    <location>
        <begin position="7"/>
        <end position="25"/>
    </location>
</feature>
<sequence>MKFRSKIFIILFNFLGVILLGVIDTVTGSEISFSIFYFIPIFIGCWYMGRSTGILLSFASAIAWFAADLLNGHGYSYFTLSSKFHN</sequence>
<reference evidence="2 3" key="1">
    <citation type="journal article" date="2016" name="Nat. Commun.">
        <title>Thousands of microbial genomes shed light on interconnected biogeochemical processes in an aquifer system.</title>
        <authorList>
            <person name="Anantharaman K."/>
            <person name="Brown C.T."/>
            <person name="Hug L.A."/>
            <person name="Sharon I."/>
            <person name="Castelle C.J."/>
            <person name="Probst A.J."/>
            <person name="Thomas B.C."/>
            <person name="Singh A."/>
            <person name="Wilkins M.J."/>
            <person name="Karaoz U."/>
            <person name="Brodie E.L."/>
            <person name="Williams K.H."/>
            <person name="Hubbard S.S."/>
            <person name="Banfield J.F."/>
        </authorList>
    </citation>
    <scope>NUCLEOTIDE SEQUENCE [LARGE SCALE GENOMIC DNA]</scope>
</reference>
<accession>A0A1F7S245</accession>
<comment type="caution">
    <text evidence="2">The sequence shown here is derived from an EMBL/GenBank/DDBJ whole genome shotgun (WGS) entry which is preliminary data.</text>
</comment>
<evidence type="ECO:0000256" key="1">
    <source>
        <dbReference type="SAM" id="Phobius"/>
    </source>
</evidence>
<dbReference type="Proteomes" id="UP000179266">
    <property type="component" value="Unassembled WGS sequence"/>
</dbReference>
<evidence type="ECO:0000313" key="3">
    <source>
        <dbReference type="Proteomes" id="UP000179266"/>
    </source>
</evidence>
<feature type="transmembrane region" description="Helical" evidence="1">
    <location>
        <begin position="55"/>
        <end position="78"/>
    </location>
</feature>
<proteinExistence type="predicted"/>
<dbReference type="EMBL" id="MGDD01000095">
    <property type="protein sequence ID" value="OGL47167.1"/>
    <property type="molecule type" value="Genomic_DNA"/>
</dbReference>
<gene>
    <name evidence="2" type="ORF">A2161_14245</name>
</gene>
<keyword evidence="1" id="KW-1133">Transmembrane helix</keyword>
<keyword evidence="1" id="KW-0472">Membrane</keyword>
<dbReference type="AlphaFoldDB" id="A0A1F7S245"/>
<protein>
    <submittedName>
        <fullName evidence="2">Uncharacterized protein</fullName>
    </submittedName>
</protein>
<feature type="transmembrane region" description="Helical" evidence="1">
    <location>
        <begin position="31"/>
        <end position="48"/>
    </location>
</feature>
<name>A0A1F7S245_9BACT</name>
<evidence type="ECO:0000313" key="2">
    <source>
        <dbReference type="EMBL" id="OGL47167.1"/>
    </source>
</evidence>
<organism evidence="2 3">
    <name type="scientific">Candidatus Schekmanbacteria bacterium RBG_13_48_7</name>
    <dbReference type="NCBI Taxonomy" id="1817878"/>
    <lineage>
        <taxon>Bacteria</taxon>
        <taxon>Candidatus Schekmaniibacteriota</taxon>
    </lineage>
</organism>